<evidence type="ECO:0000313" key="3">
    <source>
        <dbReference type="Proteomes" id="UP001152622"/>
    </source>
</evidence>
<feature type="region of interest" description="Disordered" evidence="1">
    <location>
        <begin position="1"/>
        <end position="29"/>
    </location>
</feature>
<sequence>MTHGTERSARVGRKHRWAAPPAVTQPQAEAIHRLRGNKRPNRPGYAADIFISAAATPPRRAGHRATANAQATHKLPQQESKERTLLGDNRTFRYVLCLPPPVDK</sequence>
<accession>A0A9Q1F360</accession>
<dbReference type="EMBL" id="JAINUF010000009">
    <property type="protein sequence ID" value="KAJ8350071.1"/>
    <property type="molecule type" value="Genomic_DNA"/>
</dbReference>
<name>A0A9Q1F360_SYNKA</name>
<keyword evidence="3" id="KW-1185">Reference proteome</keyword>
<dbReference type="Proteomes" id="UP001152622">
    <property type="component" value="Chromosome 9"/>
</dbReference>
<gene>
    <name evidence="2" type="ORF">SKAU_G00252010</name>
</gene>
<proteinExistence type="predicted"/>
<feature type="compositionally biased region" description="Polar residues" evidence="1">
    <location>
        <begin position="67"/>
        <end position="78"/>
    </location>
</feature>
<evidence type="ECO:0000256" key="1">
    <source>
        <dbReference type="SAM" id="MobiDB-lite"/>
    </source>
</evidence>
<feature type="region of interest" description="Disordered" evidence="1">
    <location>
        <begin position="56"/>
        <end position="80"/>
    </location>
</feature>
<reference evidence="2" key="1">
    <citation type="journal article" date="2023" name="Science">
        <title>Genome structures resolve the early diversification of teleost fishes.</title>
        <authorList>
            <person name="Parey E."/>
            <person name="Louis A."/>
            <person name="Montfort J."/>
            <person name="Bouchez O."/>
            <person name="Roques C."/>
            <person name="Iampietro C."/>
            <person name="Lluch J."/>
            <person name="Castinel A."/>
            <person name="Donnadieu C."/>
            <person name="Desvignes T."/>
            <person name="Floi Bucao C."/>
            <person name="Jouanno E."/>
            <person name="Wen M."/>
            <person name="Mejri S."/>
            <person name="Dirks R."/>
            <person name="Jansen H."/>
            <person name="Henkel C."/>
            <person name="Chen W.J."/>
            <person name="Zahm M."/>
            <person name="Cabau C."/>
            <person name="Klopp C."/>
            <person name="Thompson A.W."/>
            <person name="Robinson-Rechavi M."/>
            <person name="Braasch I."/>
            <person name="Lecointre G."/>
            <person name="Bobe J."/>
            <person name="Postlethwait J.H."/>
            <person name="Berthelot C."/>
            <person name="Roest Crollius H."/>
            <person name="Guiguen Y."/>
        </authorList>
    </citation>
    <scope>NUCLEOTIDE SEQUENCE</scope>
    <source>
        <strain evidence="2">WJC10195</strain>
    </source>
</reference>
<dbReference type="AlphaFoldDB" id="A0A9Q1F360"/>
<protein>
    <submittedName>
        <fullName evidence="2">Uncharacterized protein</fullName>
    </submittedName>
</protein>
<organism evidence="2 3">
    <name type="scientific">Synaphobranchus kaupii</name>
    <name type="common">Kaup's arrowtooth eel</name>
    <dbReference type="NCBI Taxonomy" id="118154"/>
    <lineage>
        <taxon>Eukaryota</taxon>
        <taxon>Metazoa</taxon>
        <taxon>Chordata</taxon>
        <taxon>Craniata</taxon>
        <taxon>Vertebrata</taxon>
        <taxon>Euteleostomi</taxon>
        <taxon>Actinopterygii</taxon>
        <taxon>Neopterygii</taxon>
        <taxon>Teleostei</taxon>
        <taxon>Anguilliformes</taxon>
        <taxon>Synaphobranchidae</taxon>
        <taxon>Synaphobranchus</taxon>
    </lineage>
</organism>
<evidence type="ECO:0000313" key="2">
    <source>
        <dbReference type="EMBL" id="KAJ8350071.1"/>
    </source>
</evidence>
<comment type="caution">
    <text evidence="2">The sequence shown here is derived from an EMBL/GenBank/DDBJ whole genome shotgun (WGS) entry which is preliminary data.</text>
</comment>